<evidence type="ECO:0000256" key="7">
    <source>
        <dbReference type="ARBA" id="ARBA00022605"/>
    </source>
</evidence>
<evidence type="ECO:0000256" key="9">
    <source>
        <dbReference type="ARBA" id="ARBA00022741"/>
    </source>
</evidence>
<dbReference type="InterPro" id="IPR030960">
    <property type="entry name" value="DHQS/DOIS_N"/>
</dbReference>
<keyword evidence="9 18" id="KW-0547">Nucleotide-binding</keyword>
<feature type="binding site" evidence="18">
    <location>
        <position position="386"/>
    </location>
    <ligand>
        <name>NAD(+)</name>
        <dbReference type="ChEBI" id="CHEBI:57540"/>
    </ligand>
</feature>
<evidence type="ECO:0000256" key="8">
    <source>
        <dbReference type="ARBA" id="ARBA00022679"/>
    </source>
</evidence>
<comment type="similarity">
    <text evidence="18">Belongs to the sugar phosphate cyclases superfamily. Dehydroquinate synthase family.</text>
</comment>
<dbReference type="SUPFAM" id="SSF56796">
    <property type="entry name" value="Dehydroquinate synthase-like"/>
    <property type="match status" value="1"/>
</dbReference>
<dbReference type="NCBIfam" id="TIGR01357">
    <property type="entry name" value="aroB"/>
    <property type="match status" value="1"/>
</dbReference>
<reference evidence="22 23" key="1">
    <citation type="submission" date="2022-06" db="EMBL/GenBank/DDBJ databases">
        <title>Rhizosaccharibacter gen. nov. sp. nov. KSS12, endophytic bacteria isolated from sugarcane.</title>
        <authorList>
            <person name="Pitiwittayakul N."/>
        </authorList>
    </citation>
    <scope>NUCLEOTIDE SEQUENCE [LARGE SCALE GENOMIC DNA]</scope>
    <source>
        <strain evidence="22 23">KSS12</strain>
    </source>
</reference>
<comment type="cofactor">
    <cofactor evidence="17">
        <name>Mg(2+)</name>
        <dbReference type="ChEBI" id="CHEBI:18420"/>
    </cofactor>
    <text evidence="17">Binds 1 Mg(2+) ion per subunit.</text>
</comment>
<evidence type="ECO:0000256" key="15">
    <source>
        <dbReference type="ARBA" id="ARBA00023268"/>
    </source>
</evidence>
<dbReference type="HAMAP" id="MF_00109">
    <property type="entry name" value="Shikimate_kinase"/>
    <property type="match status" value="1"/>
</dbReference>
<feature type="binding site" evidence="18">
    <location>
        <position position="503"/>
    </location>
    <ligand>
        <name>Zn(2+)</name>
        <dbReference type="ChEBI" id="CHEBI:29105"/>
    </ligand>
</feature>
<feature type="binding site" evidence="18">
    <location>
        <position position="377"/>
    </location>
    <ligand>
        <name>NAD(+)</name>
        <dbReference type="ChEBI" id="CHEBI:57540"/>
    </ligand>
</feature>
<evidence type="ECO:0000256" key="17">
    <source>
        <dbReference type="HAMAP-Rule" id="MF_00109"/>
    </source>
</evidence>
<proteinExistence type="inferred from homology"/>
<evidence type="ECO:0000256" key="10">
    <source>
        <dbReference type="ARBA" id="ARBA00022777"/>
    </source>
</evidence>
<dbReference type="InterPro" id="IPR000623">
    <property type="entry name" value="Shikimate_kinase/TSH1"/>
</dbReference>
<feature type="binding site" evidence="18">
    <location>
        <position position="419"/>
    </location>
    <ligand>
        <name>Zn(2+)</name>
        <dbReference type="ChEBI" id="CHEBI:29105"/>
    </ligand>
</feature>
<comment type="catalytic activity">
    <reaction evidence="1 18">
        <text>7-phospho-2-dehydro-3-deoxy-D-arabino-heptonate = 3-dehydroquinate + phosphate</text>
        <dbReference type="Rhea" id="RHEA:21968"/>
        <dbReference type="ChEBI" id="CHEBI:32364"/>
        <dbReference type="ChEBI" id="CHEBI:43474"/>
        <dbReference type="ChEBI" id="CHEBI:58394"/>
        <dbReference type="EC" id="4.2.3.4"/>
    </reaction>
</comment>
<evidence type="ECO:0000256" key="18">
    <source>
        <dbReference type="HAMAP-Rule" id="MF_00110"/>
    </source>
</evidence>
<dbReference type="PANTHER" id="PTHR43622:SF7">
    <property type="entry name" value="3-DEHYDROQUINATE SYNTHASE, CHLOROPLASTIC"/>
    <property type="match status" value="1"/>
</dbReference>
<comment type="similarity">
    <text evidence="17">Belongs to the shikimate kinase family.</text>
</comment>
<evidence type="ECO:0000256" key="13">
    <source>
        <dbReference type="ARBA" id="ARBA00023141"/>
    </source>
</evidence>
<comment type="cofactor">
    <cofactor evidence="2 18">
        <name>NAD(+)</name>
        <dbReference type="ChEBI" id="CHEBI:57540"/>
    </cofactor>
</comment>
<keyword evidence="8 17" id="KW-0808">Transferase</keyword>
<keyword evidence="18" id="KW-0862">Zinc</keyword>
<feature type="region of interest" description="Disordered" evidence="19">
    <location>
        <begin position="1"/>
        <end position="61"/>
    </location>
</feature>
<keyword evidence="12 18" id="KW-0520">NAD</keyword>
<dbReference type="InterPro" id="IPR050071">
    <property type="entry name" value="Dehydroquinate_synthase"/>
</dbReference>
<keyword evidence="23" id="KW-1185">Reference proteome</keyword>
<gene>
    <name evidence="18 22" type="primary">aroB</name>
    <name evidence="17" type="synonym">aroK</name>
    <name evidence="22" type="ORF">NFI88_05870</name>
</gene>
<evidence type="ECO:0000256" key="12">
    <source>
        <dbReference type="ARBA" id="ARBA00023027"/>
    </source>
</evidence>
<protein>
    <recommendedName>
        <fullName evidence="17 18">Multifunctional fusion protein</fullName>
    </recommendedName>
    <domain>
        <recommendedName>
            <fullName evidence="17">Shikimate kinase</fullName>
            <shortName evidence="17">SK</shortName>
            <ecNumber evidence="17">2.7.1.71</ecNumber>
        </recommendedName>
    </domain>
    <domain>
        <recommendedName>
            <fullName evidence="18">3-dehydroquinate synthase</fullName>
            <shortName evidence="18">DHQS</shortName>
            <ecNumber evidence="18">4.2.3.4</ecNumber>
        </recommendedName>
    </domain>
</protein>
<feature type="compositionally biased region" description="Low complexity" evidence="19">
    <location>
        <begin position="1"/>
        <end position="52"/>
    </location>
</feature>
<dbReference type="InterPro" id="IPR031322">
    <property type="entry name" value="Shikimate/glucono_kinase"/>
</dbReference>
<dbReference type="PRINTS" id="PR01100">
    <property type="entry name" value="SHIKIMTKNASE"/>
</dbReference>
<comment type="cofactor">
    <cofactor evidence="18">
        <name>Co(2+)</name>
        <dbReference type="ChEBI" id="CHEBI:48828"/>
    </cofactor>
    <cofactor evidence="18">
        <name>Zn(2+)</name>
        <dbReference type="ChEBI" id="CHEBI:29105"/>
    </cofactor>
    <text evidence="18">Binds 1 divalent metal cation per subunit. Can use either Co(2+) or Zn(2+).</text>
</comment>
<keyword evidence="17" id="KW-0460">Magnesium</keyword>
<dbReference type="CDD" id="cd00464">
    <property type="entry name" value="SK"/>
    <property type="match status" value="1"/>
</dbReference>
<dbReference type="InterPro" id="IPR023000">
    <property type="entry name" value="Shikimate_kinase_CS"/>
</dbReference>
<feature type="binding site" evidence="17">
    <location>
        <position position="79"/>
    </location>
    <ligand>
        <name>Mg(2+)</name>
        <dbReference type="ChEBI" id="CHEBI:18420"/>
    </ligand>
</feature>
<dbReference type="Pfam" id="PF01761">
    <property type="entry name" value="DHQ_synthase"/>
    <property type="match status" value="1"/>
</dbReference>
<accession>A0ABT1VVK0</accession>
<evidence type="ECO:0000313" key="22">
    <source>
        <dbReference type="EMBL" id="MCQ8240370.1"/>
    </source>
</evidence>
<keyword evidence="13 18" id="KW-0057">Aromatic amino acid biosynthesis</keyword>
<evidence type="ECO:0000256" key="6">
    <source>
        <dbReference type="ARBA" id="ARBA00022490"/>
    </source>
</evidence>
<feature type="domain" description="3-dehydroquinate synthase C-terminal" evidence="21">
    <location>
        <begin position="416"/>
        <end position="569"/>
    </location>
</feature>
<evidence type="ECO:0000256" key="5">
    <source>
        <dbReference type="ARBA" id="ARBA00004842"/>
    </source>
</evidence>
<keyword evidence="10 17" id="KW-0418">Kinase</keyword>
<evidence type="ECO:0000256" key="2">
    <source>
        <dbReference type="ARBA" id="ARBA00001911"/>
    </source>
</evidence>
<keyword evidence="18" id="KW-0170">Cobalt</keyword>
<dbReference type="Pfam" id="PF24621">
    <property type="entry name" value="DHQS_C"/>
    <property type="match status" value="1"/>
</dbReference>
<dbReference type="Gene3D" id="3.40.50.1970">
    <property type="match status" value="1"/>
</dbReference>
<comment type="pathway">
    <text evidence="4 18">Metabolic intermediate biosynthesis; chorismate biosynthesis; chorismate from D-erythrose 4-phosphate and phosphoenolpyruvate: step 2/7.</text>
</comment>
<feature type="binding site" evidence="18">
    <location>
        <begin position="340"/>
        <end position="344"/>
    </location>
    <ligand>
        <name>NAD(+)</name>
        <dbReference type="ChEBI" id="CHEBI:57540"/>
    </ligand>
</feature>
<evidence type="ECO:0000313" key="23">
    <source>
        <dbReference type="Proteomes" id="UP001524547"/>
    </source>
</evidence>
<dbReference type="GO" id="GO:0003856">
    <property type="term" value="F:3-dehydroquinate synthase activity"/>
    <property type="evidence" value="ECO:0007669"/>
    <property type="project" value="UniProtKB-EC"/>
</dbReference>
<feature type="binding site" evidence="17">
    <location>
        <position position="181"/>
    </location>
    <ligand>
        <name>ATP</name>
        <dbReference type="ChEBI" id="CHEBI:30616"/>
    </ligand>
</feature>
<comment type="subcellular location">
    <subcellularLocation>
        <location evidence="18">Cytoplasm</location>
    </subcellularLocation>
</comment>
<keyword evidence="6 18" id="KW-0963">Cytoplasm</keyword>
<feature type="domain" description="3-dehydroquinate synthase N-terminal" evidence="20">
    <location>
        <begin position="302"/>
        <end position="414"/>
    </location>
</feature>
<comment type="function">
    <text evidence="17">Catalyzes the specific phosphorylation of the 3-hydroxyl group of shikimic acid using ATP as a cosubstrate.</text>
</comment>
<dbReference type="SUPFAM" id="SSF52540">
    <property type="entry name" value="P-loop containing nucleoside triphosphate hydrolases"/>
    <property type="match status" value="1"/>
</dbReference>
<evidence type="ECO:0000256" key="11">
    <source>
        <dbReference type="ARBA" id="ARBA00022840"/>
    </source>
</evidence>
<keyword evidence="11 17" id="KW-0067">ATP-binding</keyword>
<feature type="binding site" evidence="17">
    <location>
        <begin position="75"/>
        <end position="80"/>
    </location>
    <ligand>
        <name>ATP</name>
        <dbReference type="ChEBI" id="CHEBI:30616"/>
    </ligand>
</feature>
<evidence type="ECO:0000256" key="19">
    <source>
        <dbReference type="SAM" id="MobiDB-lite"/>
    </source>
</evidence>
<dbReference type="EC" id="2.7.1.71" evidence="17"/>
<evidence type="ECO:0000256" key="4">
    <source>
        <dbReference type="ARBA" id="ARBA00004661"/>
    </source>
</evidence>
<dbReference type="PROSITE" id="PS01128">
    <property type="entry name" value="SHIKIMATE_KINASE"/>
    <property type="match status" value="1"/>
</dbReference>
<feature type="binding site" evidence="17">
    <location>
        <position position="97"/>
    </location>
    <ligand>
        <name>substrate</name>
    </ligand>
</feature>
<dbReference type="HAMAP" id="MF_00110">
    <property type="entry name" value="DHQ_synthase"/>
    <property type="match status" value="1"/>
</dbReference>
<keyword evidence="15" id="KW-0511">Multifunctional enzyme</keyword>
<feature type="binding site" evidence="17">
    <location>
        <position position="121"/>
    </location>
    <ligand>
        <name>substrate</name>
    </ligand>
</feature>
<evidence type="ECO:0000259" key="21">
    <source>
        <dbReference type="Pfam" id="PF24621"/>
    </source>
</evidence>
<comment type="pathway">
    <text evidence="5 17">Metabolic intermediate biosynthesis; chorismate biosynthesis; chorismate from D-erythrose 4-phosphate and phosphoenolpyruvate: step 5/7.</text>
</comment>
<dbReference type="EMBL" id="JAMZEJ010000003">
    <property type="protein sequence ID" value="MCQ8240370.1"/>
    <property type="molecule type" value="Genomic_DNA"/>
</dbReference>
<feature type="binding site" evidence="17">
    <location>
        <position position="200"/>
    </location>
    <ligand>
        <name>substrate</name>
    </ligand>
</feature>
<dbReference type="CDD" id="cd08195">
    <property type="entry name" value="DHQS"/>
    <property type="match status" value="1"/>
</dbReference>
<comment type="subunit">
    <text evidence="17">Monomer.</text>
</comment>
<sequence length="607" mass="64052">MSRFPAETPPAEAAPPADAARTAPEAPRAAGHPEGKAAATAAPDGLAGRAPPIGGGSGSRPIAGGRPVVLVGLMGAGKTTVGRRLAALLDRPFVDADAEIERAAGIGIADIFERYGEAEFRRGERQVIRRLLAGPPVVLATGGGAFMDDETRRAIRQNAVSVWLRCPLNTLLRRVAGRTHRPLLNQGNPRDILSALMERRHPVYAEADVIVDCSEEGVEQTTRAVAGALEEWRPPARVPVSLRDHRYDVVVGHGLLRRAGALLAPVLPQKRVAVIADEQVASLHLAALEHGLQQAGIRFHTVTVPGGERSKNIGEFGRLAESLLAAGIERRTTVVAFGGGVIGDLAGFVASATLRGLPFVQIPTTLLSQVDSSVGGKTGINTRQGKNLLGAFHQPIMVLADTDVLGTLPGRELRAGYAEVVKAGLISEPELFAWCERHGSALLQGDPALLAEAVQRACRFKAAVVGADEREEKTDGGRVLLNLGHTFAHALEAEMNYDGRLLHGEAVSIGLVLALDLSVRLGDCPPAALERLRAHLTATGMPDGLRGLTGQSPPLEAERLIGHMAGDKKMRDGRLSFVLVRGIGQAFTRNDVPPALVREVLEAAGAT</sequence>
<dbReference type="InterPro" id="IPR016037">
    <property type="entry name" value="DHQ_synth_AroB"/>
</dbReference>
<evidence type="ECO:0000259" key="20">
    <source>
        <dbReference type="Pfam" id="PF01761"/>
    </source>
</evidence>
<keyword evidence="18" id="KW-0479">Metal-binding</keyword>
<dbReference type="RefSeq" id="WP_422919097.1">
    <property type="nucleotide sequence ID" value="NZ_JAMZEJ010000003.1"/>
</dbReference>
<dbReference type="Pfam" id="PF01202">
    <property type="entry name" value="SKI"/>
    <property type="match status" value="1"/>
</dbReference>
<comment type="catalytic activity">
    <reaction evidence="16 17">
        <text>shikimate + ATP = 3-phosphoshikimate + ADP + H(+)</text>
        <dbReference type="Rhea" id="RHEA:13121"/>
        <dbReference type="ChEBI" id="CHEBI:15378"/>
        <dbReference type="ChEBI" id="CHEBI:30616"/>
        <dbReference type="ChEBI" id="CHEBI:36208"/>
        <dbReference type="ChEBI" id="CHEBI:145989"/>
        <dbReference type="ChEBI" id="CHEBI:456216"/>
        <dbReference type="EC" id="2.7.1.71"/>
    </reaction>
</comment>
<dbReference type="EC" id="4.2.3.4" evidence="18"/>
<dbReference type="InterPro" id="IPR056179">
    <property type="entry name" value="DHQS_C"/>
</dbReference>
<dbReference type="Proteomes" id="UP001524547">
    <property type="component" value="Unassembled WGS sequence"/>
</dbReference>
<comment type="caution">
    <text evidence="18">Lacks conserved residue(s) required for the propagation of feature annotation.</text>
</comment>
<evidence type="ECO:0000256" key="1">
    <source>
        <dbReference type="ARBA" id="ARBA00001393"/>
    </source>
</evidence>
<comment type="function">
    <text evidence="3 18">Catalyzes the conversion of 3-deoxy-D-arabino-heptulosonate 7-phosphate (DAHP) to dehydroquinate (DHQ).</text>
</comment>
<keyword evidence="7 18" id="KW-0028">Amino-acid biosynthesis</keyword>
<organism evidence="22 23">
    <name type="scientific">Rhizosaccharibacter radicis</name>
    <dbReference type="NCBI Taxonomy" id="2782605"/>
    <lineage>
        <taxon>Bacteria</taxon>
        <taxon>Pseudomonadati</taxon>
        <taxon>Pseudomonadota</taxon>
        <taxon>Alphaproteobacteria</taxon>
        <taxon>Acetobacterales</taxon>
        <taxon>Acetobacteraceae</taxon>
        <taxon>Rhizosaccharibacter</taxon>
    </lineage>
</organism>
<dbReference type="Gene3D" id="3.40.50.300">
    <property type="entry name" value="P-loop containing nucleotide triphosphate hydrolases"/>
    <property type="match status" value="1"/>
</dbReference>
<evidence type="ECO:0000256" key="16">
    <source>
        <dbReference type="ARBA" id="ARBA00048567"/>
    </source>
</evidence>
<name>A0ABT1VVK0_9PROT</name>
<dbReference type="NCBIfam" id="NF010552">
    <property type="entry name" value="PRK13946.1"/>
    <property type="match status" value="1"/>
</dbReference>
<dbReference type="PANTHER" id="PTHR43622">
    <property type="entry name" value="3-DEHYDROQUINATE SYNTHASE"/>
    <property type="match status" value="1"/>
</dbReference>
<evidence type="ECO:0000256" key="14">
    <source>
        <dbReference type="ARBA" id="ARBA00023239"/>
    </source>
</evidence>
<keyword evidence="14 18" id="KW-0456">Lyase</keyword>
<evidence type="ECO:0000256" key="3">
    <source>
        <dbReference type="ARBA" id="ARBA00003485"/>
    </source>
</evidence>
<feature type="binding site" evidence="18">
    <location>
        <begin position="364"/>
        <end position="365"/>
    </location>
    <ligand>
        <name>NAD(+)</name>
        <dbReference type="ChEBI" id="CHEBI:57540"/>
    </ligand>
</feature>
<feature type="binding site" evidence="18">
    <location>
        <position position="485"/>
    </location>
    <ligand>
        <name>Zn(2+)</name>
        <dbReference type="ChEBI" id="CHEBI:29105"/>
    </ligand>
</feature>
<comment type="caution">
    <text evidence="22">The sequence shown here is derived from an EMBL/GenBank/DDBJ whole genome shotgun (WGS) entry which is preliminary data.</text>
</comment>
<feature type="binding site" evidence="17">
    <location>
        <position position="143"/>
    </location>
    <ligand>
        <name>substrate</name>
    </ligand>
</feature>
<dbReference type="Gene3D" id="1.20.1090.10">
    <property type="entry name" value="Dehydroquinate synthase-like - alpha domain"/>
    <property type="match status" value="1"/>
</dbReference>
<dbReference type="InterPro" id="IPR027417">
    <property type="entry name" value="P-loop_NTPase"/>
</dbReference>